<name>A0A9P5CP52_CRYP1</name>
<evidence type="ECO:0000256" key="4">
    <source>
        <dbReference type="SAM" id="MobiDB-lite"/>
    </source>
</evidence>
<gene>
    <name evidence="7" type="ORF">M406DRAFT_339160</name>
</gene>
<protein>
    <submittedName>
        <fullName evidence="7">Pentulose kinase</fullName>
    </submittedName>
</protein>
<feature type="region of interest" description="Disordered" evidence="4">
    <location>
        <begin position="597"/>
        <end position="619"/>
    </location>
</feature>
<dbReference type="GO" id="GO:0005643">
    <property type="term" value="C:nuclear pore"/>
    <property type="evidence" value="ECO:0007669"/>
    <property type="project" value="InterPro"/>
</dbReference>
<dbReference type="RefSeq" id="XP_040776774.1">
    <property type="nucleotide sequence ID" value="XM_040921426.1"/>
</dbReference>
<dbReference type="InterPro" id="IPR018484">
    <property type="entry name" value="FGGY_N"/>
</dbReference>
<keyword evidence="7" id="KW-0418">Kinase</keyword>
<dbReference type="Gene3D" id="3.30.420.40">
    <property type="match status" value="1"/>
</dbReference>
<dbReference type="PANTHER" id="PTHR11225:SF4">
    <property type="entry name" value="NUCLEAR PORE COMPLEX PROTEIN NUP93"/>
    <property type="match status" value="1"/>
</dbReference>
<feature type="region of interest" description="Disordered" evidence="4">
    <location>
        <begin position="800"/>
        <end position="879"/>
    </location>
</feature>
<sequence>MATSHSEHYIGIDVGTGSARACIIDATGEIKALAAQDIKLWQPVKGEAAHYEQSTTDIWNAICYCVQKVVSDSLVPPTSIKGIGFDATCSLAVFSHDTDEPVPVTGPDFANDGNDRNVILWLDHRPLEETQKINQTKHNLLRYVGGTMSVEMEMPKVLWLKNNMPPELFNRCKFYDLADALTHLATGNETRSYCSTVCKQGYVPVGVDGSVKGWQEDFYHTIGLGKLVEDNFKRIGGVHGVNGTYLSAGELVGKLSEKSAKQLGLPAGISVGSGVIDAYAGWIGTVGAKVKLGPDLLDESTAKNDVSQAFTRLAAVAGTSTCHLAMSKEPVFVPGVWGPYRDVLIPDYWMAEGGQSATGELLKYMLETHPAYWEVLASSKALGQNIYNFLNEHLREMAHQAGAPFIGYLTRHYFFYGDLWGNRSPIADPNMRGAVIGMSSDKTQDGLALLYYSVMEFIALQTRQIIETMNKSGHNILSIFMSGSQCQNDILMDLIATACNMPVLVPRYVNAAVVHGAAMLGAKAASADEKGQTEPLWNIMDRMSKPGKTVRADTNSGKKKLLDVKYEVFLEQCKTQQEYRKKVDAGKMSLFGGGSVASGAPSSGTTPAPAGSLFGGGGGSGNTAPGATNANANSSIAAANPPTGAFFDSLLAKSKRQQADGDDAMLDDLPPLQLGLGDLRQRLKKLGSRKPDGDRNVGRNTHYLLAASGIEPGSAVRDLGSLGFQSSRLDRSTHAGPQGEVDVETYLSNLQSKTTLSMIADGLERSVKDFDAFLEDNVTMEWEAQRHRIYQHFGITVKQNTGLPGGKETGGFGFSRRKGQRPPSPGRSTPRGGSAFGRSGLGKSVIGTPSRIGSHAPQFSDVGAANGDGSLAGSGGVDDRFSRDKQLKLADKVHNLNDARQQGLPYPILKELADVAARSGEKHAEHLADAYTALVEIVGENPDAEAPGADATASERQYASWYLDPDANSPHRIAIRKRILAGANRFLEKKFMDGVEQQIAKNPYQAQLGGRPDVLHKIKAYVRLLHLNKHLAPEITDLQSIKSGEDQEFVWAIIFYLLRSGHVTEAVQYVNDNQNHFRSIDRSFPGFINSYASTEDRRLKRQLQDRCNTEYSQRIRNAPENTVDPYRAACYMIIGRCDLAHRSFEGFQADVIDWLWLQFNLAREGDRSVEIAGEVYGLEHVQDTIKNIGQKFFPKNNLDEAKGNFGLFFFMQVLSGMFEQAVAYLYNFVYVDAVHFAIALEYYGLLRASDGVTNDLLSHSTQGLSQIAFGRMLGYYTRDFRAANVAAAVDYIVLICLNHDDPSEEKRKEQVQLCYEALRELVLETREFSKLIGDIRPDGRRLPGIIENRGPLLGLEEENDLIRNITLQAARFANDNGRTTDAVLLYHLAEDYDTVVVILSLAVSEAISLETGSEPIRLEPVKPRAEGHQAAAQPGSSLSLASIDDPVELARTMMQMYESDRQFRQKIQDVNRTACNVLLQMAQIKSLVASGQWMAGLDQVRNLDILPLTSNGDPTTIRAYAAKFAALPQPVSANVGNLLMWTVVCCTQQRDRLLAGQYSGNEGTSRELQVQLKQMCQDLTAYTSHLRYRFPSSLLEALARASAD</sequence>
<dbReference type="GO" id="GO:0016773">
    <property type="term" value="F:phosphotransferase activity, alcohol group as acceptor"/>
    <property type="evidence" value="ECO:0007669"/>
    <property type="project" value="InterPro"/>
</dbReference>
<comment type="subcellular location">
    <subcellularLocation>
        <location evidence="1">Nucleus envelope</location>
    </subcellularLocation>
</comment>
<feature type="domain" description="Carbohydrate kinase FGGY N-terminal" evidence="5">
    <location>
        <begin position="9"/>
        <end position="187"/>
    </location>
</feature>
<dbReference type="InterPro" id="IPR018485">
    <property type="entry name" value="FGGY_C"/>
</dbReference>
<dbReference type="Gene3D" id="1.20.58.2240">
    <property type="match status" value="1"/>
</dbReference>
<reference evidence="7" key="1">
    <citation type="journal article" date="2020" name="Phytopathology">
        <title>Genome sequence of the chestnut blight fungus Cryphonectria parasitica EP155: A fundamental resource for an archetypical invasive plant pathogen.</title>
        <authorList>
            <person name="Crouch J.A."/>
            <person name="Dawe A."/>
            <person name="Aerts A."/>
            <person name="Barry K."/>
            <person name="Churchill A.C.L."/>
            <person name="Grimwood J."/>
            <person name="Hillman B."/>
            <person name="Milgroom M.G."/>
            <person name="Pangilinan J."/>
            <person name="Smith M."/>
            <person name="Salamov A."/>
            <person name="Schmutz J."/>
            <person name="Yadav J."/>
            <person name="Grigoriev I.V."/>
            <person name="Nuss D."/>
        </authorList>
    </citation>
    <scope>NUCLEOTIDE SEQUENCE</scope>
    <source>
        <strain evidence="7">EP155</strain>
    </source>
</reference>
<dbReference type="InterPro" id="IPR006003">
    <property type="entry name" value="FGGY_RbtK-like"/>
</dbReference>
<dbReference type="Proteomes" id="UP000803844">
    <property type="component" value="Unassembled WGS sequence"/>
</dbReference>
<evidence type="ECO:0000259" key="6">
    <source>
        <dbReference type="Pfam" id="PF02782"/>
    </source>
</evidence>
<comment type="similarity">
    <text evidence="2">Belongs to the nucleoporin interacting component (NIC) family.</text>
</comment>
<dbReference type="Pfam" id="PF02782">
    <property type="entry name" value="FGGY_C"/>
    <property type="match status" value="1"/>
</dbReference>
<dbReference type="OrthoDB" id="203824at2759"/>
<dbReference type="NCBIfam" id="TIGR01315">
    <property type="entry name" value="5C_CHO_kinase"/>
    <property type="match status" value="1"/>
</dbReference>
<evidence type="ECO:0000256" key="1">
    <source>
        <dbReference type="ARBA" id="ARBA00004259"/>
    </source>
</evidence>
<dbReference type="Pfam" id="PF00370">
    <property type="entry name" value="FGGY_N"/>
    <property type="match status" value="1"/>
</dbReference>
<evidence type="ECO:0000313" key="8">
    <source>
        <dbReference type="Proteomes" id="UP000803844"/>
    </source>
</evidence>
<dbReference type="GeneID" id="63838555"/>
<evidence type="ECO:0000256" key="2">
    <source>
        <dbReference type="ARBA" id="ARBA00010186"/>
    </source>
</evidence>
<evidence type="ECO:0000313" key="7">
    <source>
        <dbReference type="EMBL" id="KAF3765813.1"/>
    </source>
</evidence>
<evidence type="ECO:0000256" key="3">
    <source>
        <dbReference type="ARBA" id="ARBA00023242"/>
    </source>
</evidence>
<dbReference type="CDD" id="cd07782">
    <property type="entry name" value="ASKHA_NBD_FGGY_D-RBK"/>
    <property type="match status" value="1"/>
</dbReference>
<feature type="compositionally biased region" description="Low complexity" evidence="4">
    <location>
        <begin position="597"/>
        <end position="612"/>
    </location>
</feature>
<dbReference type="EMBL" id="MU032347">
    <property type="protein sequence ID" value="KAF3765813.1"/>
    <property type="molecule type" value="Genomic_DNA"/>
</dbReference>
<dbReference type="SUPFAM" id="SSF53067">
    <property type="entry name" value="Actin-like ATPase domain"/>
    <property type="match status" value="2"/>
</dbReference>
<evidence type="ECO:0000259" key="5">
    <source>
        <dbReference type="Pfam" id="PF00370"/>
    </source>
</evidence>
<keyword evidence="3" id="KW-0539">Nucleus</keyword>
<dbReference type="GO" id="GO:0016973">
    <property type="term" value="P:poly(A)+ mRNA export from nucleus"/>
    <property type="evidence" value="ECO:0007669"/>
    <property type="project" value="TreeGrafter"/>
</dbReference>
<keyword evidence="7" id="KW-0808">Transferase</keyword>
<feature type="compositionally biased region" description="Gly residues" evidence="4">
    <location>
        <begin position="803"/>
        <end position="813"/>
    </location>
</feature>
<dbReference type="GO" id="GO:0016301">
    <property type="term" value="F:kinase activity"/>
    <property type="evidence" value="ECO:0007669"/>
    <property type="project" value="UniProtKB-KW"/>
</dbReference>
<feature type="domain" description="Carbohydrate kinase FGGY C-terminal" evidence="6">
    <location>
        <begin position="313"/>
        <end position="525"/>
    </location>
</feature>
<dbReference type="InterPro" id="IPR043129">
    <property type="entry name" value="ATPase_NBD"/>
</dbReference>
<dbReference type="GO" id="GO:0017056">
    <property type="term" value="F:structural constituent of nuclear pore"/>
    <property type="evidence" value="ECO:0007669"/>
    <property type="project" value="InterPro"/>
</dbReference>
<accession>A0A9P5CP52</accession>
<keyword evidence="8" id="KW-1185">Reference proteome</keyword>
<dbReference type="InterPro" id="IPR007231">
    <property type="entry name" value="Nucleoporin_int_Nup93/Nic96"/>
</dbReference>
<dbReference type="GO" id="GO:0006606">
    <property type="term" value="P:protein import into nucleus"/>
    <property type="evidence" value="ECO:0007669"/>
    <property type="project" value="TreeGrafter"/>
</dbReference>
<proteinExistence type="inferred from homology"/>
<dbReference type="Pfam" id="PF04097">
    <property type="entry name" value="Nic96"/>
    <property type="match status" value="1"/>
</dbReference>
<dbReference type="PANTHER" id="PTHR11225">
    <property type="entry name" value="NUCLEAR PORE COMPLEX PROTEIN NUP93 NUCLEOPORIN NUP93 DEAD EYE PROTEIN"/>
    <property type="match status" value="1"/>
</dbReference>
<organism evidence="7 8">
    <name type="scientific">Cryphonectria parasitica (strain ATCC 38755 / EP155)</name>
    <dbReference type="NCBI Taxonomy" id="660469"/>
    <lineage>
        <taxon>Eukaryota</taxon>
        <taxon>Fungi</taxon>
        <taxon>Dikarya</taxon>
        <taxon>Ascomycota</taxon>
        <taxon>Pezizomycotina</taxon>
        <taxon>Sordariomycetes</taxon>
        <taxon>Sordariomycetidae</taxon>
        <taxon>Diaporthales</taxon>
        <taxon>Cryphonectriaceae</taxon>
        <taxon>Cryphonectria-Endothia species complex</taxon>
        <taxon>Cryphonectria</taxon>
    </lineage>
</organism>
<dbReference type="GO" id="GO:0005975">
    <property type="term" value="P:carbohydrate metabolic process"/>
    <property type="evidence" value="ECO:0007669"/>
    <property type="project" value="InterPro"/>
</dbReference>
<comment type="caution">
    <text evidence="7">The sequence shown here is derived from an EMBL/GenBank/DDBJ whole genome shotgun (WGS) entry which is preliminary data.</text>
</comment>